<reference evidence="5" key="1">
    <citation type="journal article" date="2014" name="Genome Biol.">
        <title>Genome analysis of a major urban malaria vector mosquito, Anopheles stephensi.</title>
        <authorList>
            <person name="Jiang X."/>
            <person name="Peery A."/>
            <person name="Hall A.B."/>
            <person name="Sharma A."/>
            <person name="Chen X.G."/>
            <person name="Waterhouse R.M."/>
            <person name="Komissarov A."/>
            <person name="Riehle M.M."/>
            <person name="Shouche Y."/>
            <person name="Sharakhova M.V."/>
            <person name="Lawson D."/>
            <person name="Pakpour N."/>
            <person name="Arensburger P."/>
            <person name="Davidson V.L."/>
            <person name="Eiglmeier K."/>
            <person name="Emrich S."/>
            <person name="George P."/>
            <person name="Kennedy R.C."/>
            <person name="Mane S.P."/>
            <person name="Maslen G."/>
            <person name="Oringanje C."/>
            <person name="Qi Y."/>
            <person name="Settlage R."/>
            <person name="Tojo M."/>
            <person name="Tubio J.M."/>
            <person name="Unger M.F."/>
            <person name="Wang B."/>
            <person name="Vernick K.D."/>
            <person name="Ribeiro J.M."/>
            <person name="James A.A."/>
            <person name="Michel K."/>
            <person name="Riehle M.A."/>
            <person name="Luckhart S."/>
            <person name="Sharakhov I.V."/>
            <person name="Tu Z."/>
        </authorList>
    </citation>
    <scope>NUCLEOTIDE SEQUENCE [LARGE SCALE GENOMIC DNA]</scope>
    <source>
        <strain evidence="5">Indian</strain>
    </source>
</reference>
<dbReference type="VEuPathDB" id="VectorBase:ASTE001804"/>
<dbReference type="PANTHER" id="PTHR48043">
    <property type="entry name" value="EG:EG0003.4 PROTEIN-RELATED"/>
    <property type="match status" value="1"/>
</dbReference>
<dbReference type="STRING" id="30069.A0A182XZ56"/>
<evidence type="ECO:0000256" key="2">
    <source>
        <dbReference type="ARBA" id="ARBA00022676"/>
    </source>
</evidence>
<reference evidence="4" key="2">
    <citation type="submission" date="2020-05" db="UniProtKB">
        <authorList>
            <consortium name="EnsemblMetazoa"/>
        </authorList>
    </citation>
    <scope>IDENTIFICATION</scope>
    <source>
        <strain evidence="4">Indian</strain>
    </source>
</reference>
<evidence type="ECO:0000256" key="3">
    <source>
        <dbReference type="ARBA" id="ARBA00022679"/>
    </source>
</evidence>
<accession>A0A182XZ56</accession>
<dbReference type="Pfam" id="PF00201">
    <property type="entry name" value="UDPGT"/>
    <property type="match status" value="2"/>
</dbReference>
<dbReference type="InterPro" id="IPR002213">
    <property type="entry name" value="UDP_glucos_trans"/>
</dbReference>
<dbReference type="EnsemblMetazoa" id="ASTEI01492-RA">
    <property type="protein sequence ID" value="ASTEI01492-PA"/>
    <property type="gene ID" value="ASTEI01492"/>
</dbReference>
<dbReference type="VEuPathDB" id="VectorBase:ASTEI01492"/>
<dbReference type="Gene3D" id="3.40.50.2000">
    <property type="entry name" value="Glycogen Phosphorylase B"/>
    <property type="match status" value="4"/>
</dbReference>
<organism evidence="4 5">
    <name type="scientific">Anopheles stephensi</name>
    <name type="common">Indo-Pakistan malaria mosquito</name>
    <dbReference type="NCBI Taxonomy" id="30069"/>
    <lineage>
        <taxon>Eukaryota</taxon>
        <taxon>Metazoa</taxon>
        <taxon>Ecdysozoa</taxon>
        <taxon>Arthropoda</taxon>
        <taxon>Hexapoda</taxon>
        <taxon>Insecta</taxon>
        <taxon>Pterygota</taxon>
        <taxon>Neoptera</taxon>
        <taxon>Endopterygota</taxon>
        <taxon>Diptera</taxon>
        <taxon>Nematocera</taxon>
        <taxon>Culicoidea</taxon>
        <taxon>Culicidae</taxon>
        <taxon>Anophelinae</taxon>
        <taxon>Anopheles</taxon>
    </lineage>
</organism>
<dbReference type="PROSITE" id="PS00375">
    <property type="entry name" value="UDPGT"/>
    <property type="match status" value="1"/>
</dbReference>
<evidence type="ECO:0000313" key="4">
    <source>
        <dbReference type="EnsemblMetazoa" id="ASTEI01492-PA"/>
    </source>
</evidence>
<proteinExistence type="inferred from homology"/>
<dbReference type="InterPro" id="IPR050271">
    <property type="entry name" value="UDP-glycosyltransferase"/>
</dbReference>
<dbReference type="OMA" id="PSHISNW"/>
<evidence type="ECO:0000313" key="5">
    <source>
        <dbReference type="Proteomes" id="UP000076408"/>
    </source>
</evidence>
<dbReference type="Proteomes" id="UP000076408">
    <property type="component" value="Unassembled WGS sequence"/>
</dbReference>
<dbReference type="InterPro" id="IPR035595">
    <property type="entry name" value="UDP_glycos_trans_CS"/>
</dbReference>
<keyword evidence="5" id="KW-1185">Reference proteome</keyword>
<keyword evidence="2" id="KW-0328">Glycosyltransferase</keyword>
<dbReference type="PANTHER" id="PTHR48043:SF159">
    <property type="entry name" value="EG:EG0003.4 PROTEIN-RELATED"/>
    <property type="match status" value="1"/>
</dbReference>
<sequence length="1046" mass="116926">MKRKASGLMTRLTFSIGLMATLLLVIGHAESAKIVCVFPTASKSHVLGAQALLKELAHRGHEVTMVSAFPLKKPPKNYRDVYVPIENAFSSIMNDFMQGGSRNMMKLLPKILRAAQESSNVTINAPEFLRLAREEQFDLAIVGFFMNSFIIGVGELFRCPTVLYFSASGSGLTNVVGNPAEVAAVPHILLGPRNPMTFFDRVANTVLTGVEKIMMMYIRYTELPYYNSNFPAEKGFRSYDEAMRNVSLVLLNTHFSQTVPKPYIPNMVEVGGIQINVKPEPMAQDLQQFLDGAGRDGAIFISFGSNLKSSTLRQDKLDSILAMIRGLKQRVIWKWDQDEMPNKPTNVFIGKWLPQDAILAHPNLKLFITHGGLGSITESMYHGVPIVGIPMFGDQDGNVAQVVKEGWGLSVSFDELTEPLLSGAVQEVLRDPKYRDHIQGRSILYKDRPMGALETGVYWVEYVIRHHGAPHLHYQGADLNLLQLALLDVFAFLFAVFYVVFKIVVIVGRKVKNAVFGGSKSTQKTAKKQKKKMKIAQGVACALVFLCCCFAQLEAYRILCIYPSSGRSHVIVGQALLKGLAERGHDVTMVSPYKLSKPVPNYREIVVQKVDLGQMTKDFLQKNQGNSFGGIVHLFKSQFQTAEMALQDPKFQAIKNEHFDLVIVGYFVADFVLGLGPHFNAPTVVLFSAGMTKLTADFVGNPRAIATVPHIMVGGKGAMDFLGRVKNFLFSCVENVIGEVSEYVQTSYYDRHFPSDRYPPFKDVRRNVSLVLLNTHFSQATPRPYLPNMVEVGGLQIKAKPDPLPEDIREWLDGAEHGVVYFCLGSNLKSADLPQAKLDAILKTFAQLKQRVLWKWESDSIPNAPPNVLSKAWLPQDDVLAHPNVKLFISHGGLGGMAEAKYHGVPVLGIPIFAEQFQNIQSMVEEGIALRLDYQELDERSFSRAVNIMVREHRFAEQAKTISALFRDRPQSAMDLACYWVEYVARHRGAPQLHYPGADMNYFQRESLDVIAFLIVVLYVIVKVVKFVIVFAFRKMCKSSRKTKVQ</sequence>
<dbReference type="GO" id="GO:0008194">
    <property type="term" value="F:UDP-glycosyltransferase activity"/>
    <property type="evidence" value="ECO:0007669"/>
    <property type="project" value="InterPro"/>
</dbReference>
<dbReference type="VEuPathDB" id="VectorBase:ASTEI20_039290"/>
<protein>
    <submittedName>
        <fullName evidence="4">Uncharacterized protein</fullName>
    </submittedName>
</protein>
<evidence type="ECO:0000256" key="1">
    <source>
        <dbReference type="ARBA" id="ARBA00009995"/>
    </source>
</evidence>
<name>A0A182XZ56_ANOST</name>
<dbReference type="SUPFAM" id="SSF53756">
    <property type="entry name" value="UDP-Glycosyltransferase/glycogen phosphorylase"/>
    <property type="match status" value="2"/>
</dbReference>
<dbReference type="FunFam" id="3.40.50.2000:FF:000050">
    <property type="entry name" value="UDP-glucuronosyltransferase"/>
    <property type="match status" value="2"/>
</dbReference>
<keyword evidence="3" id="KW-0808">Transferase</keyword>
<dbReference type="CDD" id="cd03784">
    <property type="entry name" value="GT1_Gtf-like"/>
    <property type="match status" value="2"/>
</dbReference>
<comment type="similarity">
    <text evidence="1">Belongs to the UDP-glycosyltransferase family.</text>
</comment>
<dbReference type="FunFam" id="3.40.50.2000:FF:000638">
    <property type="entry name" value="AGAP007588-PA"/>
    <property type="match status" value="1"/>
</dbReference>
<dbReference type="VEuPathDB" id="VectorBase:ASTEI20_037875"/>
<dbReference type="AlphaFoldDB" id="A0A182XZ56"/>